<dbReference type="NCBIfam" id="NF033517">
    <property type="entry name" value="transpos_IS66"/>
    <property type="match status" value="1"/>
</dbReference>
<protein>
    <submittedName>
        <fullName evidence="3">IS66 family transposase</fullName>
    </submittedName>
</protein>
<dbReference type="InterPro" id="IPR004291">
    <property type="entry name" value="Transposase_IS66_central"/>
</dbReference>
<dbReference type="PANTHER" id="PTHR33678:SF1">
    <property type="entry name" value="BLL1576 PROTEIN"/>
    <property type="match status" value="1"/>
</dbReference>
<sequence>CWAHARRKFIEAQKVQPKGKTGKADWVINQMGKLYAVEKQAKALDPDARHALREQKSQPLIAQLRTWLDKSLAQVLPKSTLGKALHYLDHQWPRLTRFLDNGLIPLDNNPAENAIRPFVVGRKNWLFSHTPSGAHASAAIYSLIETAKANGLPPYEYLRYVFETLPTLNDDE</sequence>
<evidence type="ECO:0000313" key="4">
    <source>
        <dbReference type="Proteomes" id="UP001165308"/>
    </source>
</evidence>
<comment type="caution">
    <text evidence="3">The sequence shown here is derived from an EMBL/GenBank/DDBJ whole genome shotgun (WGS) entry which is preliminary data.</text>
</comment>
<evidence type="ECO:0000259" key="2">
    <source>
        <dbReference type="Pfam" id="PF13817"/>
    </source>
</evidence>
<dbReference type="InterPro" id="IPR039552">
    <property type="entry name" value="IS66_C"/>
</dbReference>
<feature type="domain" description="Transposase IS66 central" evidence="1">
    <location>
        <begin position="1"/>
        <end position="135"/>
    </location>
</feature>
<evidence type="ECO:0000313" key="3">
    <source>
        <dbReference type="EMBL" id="MCL7931794.1"/>
    </source>
</evidence>
<dbReference type="RefSeq" id="WP_250084554.1">
    <property type="nucleotide sequence ID" value="NZ_JAMJPJ010000103.1"/>
</dbReference>
<accession>A0ABT0SVE0</accession>
<dbReference type="PANTHER" id="PTHR33678">
    <property type="entry name" value="BLL1576 PROTEIN"/>
    <property type="match status" value="1"/>
</dbReference>
<keyword evidence="4" id="KW-1185">Reference proteome</keyword>
<feature type="non-terminal residue" evidence="3">
    <location>
        <position position="1"/>
    </location>
</feature>
<name>A0ABT0SVE0_9GAMM</name>
<gene>
    <name evidence="3" type="ORF">M8006_17780</name>
</gene>
<dbReference type="InterPro" id="IPR052344">
    <property type="entry name" value="Transposase-related"/>
</dbReference>
<dbReference type="EMBL" id="JAMJPJ010000103">
    <property type="protein sequence ID" value="MCL7931794.1"/>
    <property type="molecule type" value="Genomic_DNA"/>
</dbReference>
<dbReference type="Pfam" id="PF03050">
    <property type="entry name" value="DDE_Tnp_IS66"/>
    <property type="match status" value="1"/>
</dbReference>
<evidence type="ECO:0000259" key="1">
    <source>
        <dbReference type="Pfam" id="PF03050"/>
    </source>
</evidence>
<organism evidence="3 4">
    <name type="scientific">Halomonas llamarensis</name>
    <dbReference type="NCBI Taxonomy" id="2945104"/>
    <lineage>
        <taxon>Bacteria</taxon>
        <taxon>Pseudomonadati</taxon>
        <taxon>Pseudomonadota</taxon>
        <taxon>Gammaproteobacteria</taxon>
        <taxon>Oceanospirillales</taxon>
        <taxon>Halomonadaceae</taxon>
        <taxon>Halomonas</taxon>
    </lineage>
</organism>
<feature type="domain" description="Transposase IS66 C-terminal" evidence="2">
    <location>
        <begin position="142"/>
        <end position="167"/>
    </location>
</feature>
<reference evidence="3" key="1">
    <citation type="submission" date="2022-05" db="EMBL/GenBank/DDBJ databases">
        <title>Halomonas geminus sp. nov. and Halomonas llamarensis sp. nov. isolated from high-altitude salars of the Atacama Desert.</title>
        <authorList>
            <person name="Hintersatz C."/>
            <person name="Rojas L.A."/>
            <person name="Wei T.-S."/>
            <person name="Kutschke S."/>
            <person name="Lehmann F."/>
            <person name="Jain R."/>
            <person name="Pollmann K."/>
        </authorList>
    </citation>
    <scope>NUCLEOTIDE SEQUENCE</scope>
    <source>
        <strain evidence="3">ATCHA</strain>
    </source>
</reference>
<proteinExistence type="predicted"/>
<feature type="non-terminal residue" evidence="3">
    <location>
        <position position="172"/>
    </location>
</feature>
<dbReference type="Pfam" id="PF13817">
    <property type="entry name" value="DDE_Tnp_IS66_C"/>
    <property type="match status" value="1"/>
</dbReference>
<dbReference type="Proteomes" id="UP001165308">
    <property type="component" value="Unassembled WGS sequence"/>
</dbReference>